<dbReference type="RefSeq" id="WP_051917395.1">
    <property type="nucleotide sequence ID" value="NZ_JDUT01000004.1"/>
</dbReference>
<dbReference type="EMBL" id="JGZN01000008">
    <property type="protein sequence ID" value="KFI92407.1"/>
    <property type="molecule type" value="Genomic_DNA"/>
</dbReference>
<organism evidence="1 2">
    <name type="scientific">Bifidobacterium saguini DSM 23967</name>
    <dbReference type="NCBI Taxonomy" id="1437607"/>
    <lineage>
        <taxon>Bacteria</taxon>
        <taxon>Bacillati</taxon>
        <taxon>Actinomycetota</taxon>
        <taxon>Actinomycetes</taxon>
        <taxon>Bifidobacteriales</taxon>
        <taxon>Bifidobacteriaceae</taxon>
        <taxon>Bifidobacterium</taxon>
    </lineage>
</organism>
<protein>
    <submittedName>
        <fullName evidence="1">Phage major head protein</fullName>
    </submittedName>
</protein>
<reference evidence="1 2" key="1">
    <citation type="submission" date="2014-03" db="EMBL/GenBank/DDBJ databases">
        <title>Genomics of Bifidobacteria.</title>
        <authorList>
            <person name="Ventura M."/>
            <person name="Milani C."/>
            <person name="Lugli G.A."/>
        </authorList>
    </citation>
    <scope>NUCLEOTIDE SEQUENCE [LARGE SCALE GENOMIC DNA]</scope>
    <source>
        <strain evidence="1 2">DSM 23967</strain>
    </source>
</reference>
<evidence type="ECO:0000313" key="2">
    <source>
        <dbReference type="Proteomes" id="UP000029066"/>
    </source>
</evidence>
<gene>
    <name evidence="1" type="ORF">BISA_0807</name>
</gene>
<dbReference type="Proteomes" id="UP000029066">
    <property type="component" value="Unassembled WGS sequence"/>
</dbReference>
<dbReference type="AlphaFoldDB" id="A0A087DA57"/>
<accession>A0A087DA57</accession>
<evidence type="ECO:0000313" key="1">
    <source>
        <dbReference type="EMBL" id="KFI92407.1"/>
    </source>
</evidence>
<comment type="caution">
    <text evidence="1">The sequence shown here is derived from an EMBL/GenBank/DDBJ whole genome shotgun (WGS) entry which is preliminary data.</text>
</comment>
<proteinExistence type="predicted"/>
<sequence>MTAEGQTKSSYERELNYVSGKDFKVWTTTRATSEIKWADEDNRFQIIQSIRQDQVGAIVRALDYVIYHVINSKTDLPHRRAQRDLGHQRHRH</sequence>
<dbReference type="STRING" id="1437607.BISA_0807"/>
<name>A0A087DA57_9BIFI</name>